<dbReference type="PANTHER" id="PTHR14224">
    <property type="entry name" value="SIMILAR TO PREFERENTIALLY EXPRESSED ANTIGEN IN MELANOMA-LIKE 3"/>
    <property type="match status" value="1"/>
</dbReference>
<feature type="region of interest" description="Disordered" evidence="2">
    <location>
        <begin position="1"/>
        <end position="26"/>
    </location>
</feature>
<name>A0A9D4BY24_DREPO</name>
<reference evidence="3" key="1">
    <citation type="journal article" date="2019" name="bioRxiv">
        <title>The Genome of the Zebra Mussel, Dreissena polymorpha: A Resource for Invasive Species Research.</title>
        <authorList>
            <person name="McCartney M.A."/>
            <person name="Auch B."/>
            <person name="Kono T."/>
            <person name="Mallez S."/>
            <person name="Zhang Y."/>
            <person name="Obille A."/>
            <person name="Becker A."/>
            <person name="Abrahante J.E."/>
            <person name="Garbe J."/>
            <person name="Badalamenti J.P."/>
            <person name="Herman A."/>
            <person name="Mangelson H."/>
            <person name="Liachko I."/>
            <person name="Sullivan S."/>
            <person name="Sone E.D."/>
            <person name="Koren S."/>
            <person name="Silverstein K.A.T."/>
            <person name="Beckman K.B."/>
            <person name="Gohl D.M."/>
        </authorList>
    </citation>
    <scope>NUCLEOTIDE SEQUENCE</scope>
    <source>
        <strain evidence="3">Duluth1</strain>
        <tissue evidence="3">Whole animal</tissue>
    </source>
</reference>
<accession>A0A9D4BY24</accession>
<keyword evidence="1" id="KW-0677">Repeat</keyword>
<comment type="caution">
    <text evidence="3">The sequence shown here is derived from an EMBL/GenBank/DDBJ whole genome shotgun (WGS) entry which is preliminary data.</text>
</comment>
<gene>
    <name evidence="3" type="ORF">DPMN_072838</name>
</gene>
<keyword evidence="4" id="KW-1185">Reference proteome</keyword>
<dbReference type="GO" id="GO:0005737">
    <property type="term" value="C:cytoplasm"/>
    <property type="evidence" value="ECO:0007669"/>
    <property type="project" value="TreeGrafter"/>
</dbReference>
<reference evidence="3" key="2">
    <citation type="submission" date="2020-11" db="EMBL/GenBank/DDBJ databases">
        <authorList>
            <person name="McCartney M.A."/>
            <person name="Auch B."/>
            <person name="Kono T."/>
            <person name="Mallez S."/>
            <person name="Becker A."/>
            <person name="Gohl D.M."/>
            <person name="Silverstein K.A.T."/>
            <person name="Koren S."/>
            <person name="Bechman K.B."/>
            <person name="Herman A."/>
            <person name="Abrahante J.E."/>
            <person name="Garbe J."/>
        </authorList>
    </citation>
    <scope>NUCLEOTIDE SEQUENCE</scope>
    <source>
        <strain evidence="3">Duluth1</strain>
        <tissue evidence="3">Whole animal</tissue>
    </source>
</reference>
<dbReference type="PANTHER" id="PTHR14224:SF37">
    <property type="entry name" value="LEUCINE-RICH REPEAT-CONTAINING PROTEIN 14"/>
    <property type="match status" value="1"/>
</dbReference>
<sequence length="549" mass="62569">MFKAHERPSYDKLQLNKRNEKPSARPNCARPLTKLAMVALNWHNRQLQYGISHLPVHLLPELLRTALLNDQASAVVTMVANWPFPTLRFADILNSQQLEVFEDELSSLCYYIVDGLASRTPMCRLTCLDLTDILLQASFVRQIIQMWPLLSLKKPQLKPKNLAKIVTRTAGLDEIKLSYEIIPKVLKERMGQDLMQFPRNRIKLPEGERLEVKLSDAHFTTSNLFFLDYMITNCLRDYTPLYVTVSNLHIKSDFCDGNLLTDSLAPFVVFKGQQSKLLDGLSLHQLEEGVFFLVLPDLQCFTHLRSLDIADCNIYLQEGVTRRRRSTRTLLCETFQCFTSLCRLNLSFNFLIGCLGEVLESLRMPLEYLSIRGCDVNDSDLVSLGESKHAASLRELNMSKLCHFSIYDNDRISPGNILKVVKNFPQMTLLNLAQNHLSDTNVKDFSCDTLIHMTRLKGLDISGNILALDSQVELARACARVPSMQWLRLTCMNSTLNDAMFLHNLELGNMEDVGGKLRNEMKSLGRDDIVVDVVRLSFAILVDLVDFFD</sequence>
<organism evidence="3 4">
    <name type="scientific">Dreissena polymorpha</name>
    <name type="common">Zebra mussel</name>
    <name type="synonym">Mytilus polymorpha</name>
    <dbReference type="NCBI Taxonomy" id="45954"/>
    <lineage>
        <taxon>Eukaryota</taxon>
        <taxon>Metazoa</taxon>
        <taxon>Spiralia</taxon>
        <taxon>Lophotrochozoa</taxon>
        <taxon>Mollusca</taxon>
        <taxon>Bivalvia</taxon>
        <taxon>Autobranchia</taxon>
        <taxon>Heteroconchia</taxon>
        <taxon>Euheterodonta</taxon>
        <taxon>Imparidentia</taxon>
        <taxon>Neoheterodontei</taxon>
        <taxon>Myida</taxon>
        <taxon>Dreissenoidea</taxon>
        <taxon>Dreissenidae</taxon>
        <taxon>Dreissena</taxon>
    </lineage>
</organism>
<dbReference type="Proteomes" id="UP000828390">
    <property type="component" value="Unassembled WGS sequence"/>
</dbReference>
<dbReference type="InterPro" id="IPR050694">
    <property type="entry name" value="LRRC14/PRAME"/>
</dbReference>
<evidence type="ECO:0000313" key="4">
    <source>
        <dbReference type="Proteomes" id="UP000828390"/>
    </source>
</evidence>
<evidence type="ECO:0000313" key="3">
    <source>
        <dbReference type="EMBL" id="KAH3713071.1"/>
    </source>
</evidence>
<protein>
    <recommendedName>
        <fullName evidence="5">Leucine-rich repeat-containing protein 14</fullName>
    </recommendedName>
</protein>
<dbReference type="Gene3D" id="3.80.10.10">
    <property type="entry name" value="Ribonuclease Inhibitor"/>
    <property type="match status" value="1"/>
</dbReference>
<evidence type="ECO:0000256" key="1">
    <source>
        <dbReference type="ARBA" id="ARBA00022737"/>
    </source>
</evidence>
<dbReference type="EMBL" id="JAIWYP010000014">
    <property type="protein sequence ID" value="KAH3713071.1"/>
    <property type="molecule type" value="Genomic_DNA"/>
</dbReference>
<dbReference type="SUPFAM" id="SSF52047">
    <property type="entry name" value="RNI-like"/>
    <property type="match status" value="1"/>
</dbReference>
<dbReference type="OrthoDB" id="120976at2759"/>
<dbReference type="AlphaFoldDB" id="A0A9D4BY24"/>
<dbReference type="InterPro" id="IPR032675">
    <property type="entry name" value="LRR_dom_sf"/>
</dbReference>
<evidence type="ECO:0000256" key="2">
    <source>
        <dbReference type="SAM" id="MobiDB-lite"/>
    </source>
</evidence>
<proteinExistence type="predicted"/>
<evidence type="ECO:0008006" key="5">
    <source>
        <dbReference type="Google" id="ProtNLM"/>
    </source>
</evidence>
<feature type="compositionally biased region" description="Basic and acidic residues" evidence="2">
    <location>
        <begin position="1"/>
        <end position="10"/>
    </location>
</feature>